<dbReference type="EMBL" id="CP006936">
    <property type="protein sequence ID" value="AHC26773.1"/>
    <property type="molecule type" value="Genomic_DNA"/>
</dbReference>
<dbReference type="KEGG" id="mne:D174_20440"/>
<organism evidence="2 3">
    <name type="scientific">Mycolicibacterium neoaurum VKM Ac-1815D</name>
    <dbReference type="NCBI Taxonomy" id="700508"/>
    <lineage>
        <taxon>Bacteria</taxon>
        <taxon>Bacillati</taxon>
        <taxon>Actinomycetota</taxon>
        <taxon>Actinomycetes</taxon>
        <taxon>Mycobacteriales</taxon>
        <taxon>Mycobacteriaceae</taxon>
        <taxon>Mycolicibacterium</taxon>
    </lineage>
</organism>
<evidence type="ECO:0000259" key="1">
    <source>
        <dbReference type="Pfam" id="PF13175"/>
    </source>
</evidence>
<evidence type="ECO:0000313" key="2">
    <source>
        <dbReference type="EMBL" id="AHC26773.1"/>
    </source>
</evidence>
<dbReference type="GeneID" id="43451825"/>
<dbReference type="RefSeq" id="WP_019510536.1">
    <property type="nucleotide sequence ID" value="NC_023036.2"/>
</dbReference>
<dbReference type="SUPFAM" id="SSF52540">
    <property type="entry name" value="P-loop containing nucleoside triphosphate hydrolases"/>
    <property type="match status" value="1"/>
</dbReference>
<keyword evidence="3" id="KW-1185">Reference proteome</keyword>
<dbReference type="PANTHER" id="PTHR41259:SF1">
    <property type="entry name" value="DOUBLE-STRAND BREAK REPAIR RAD50 ATPASE, PUTATIVE-RELATED"/>
    <property type="match status" value="1"/>
</dbReference>
<name>V5XG18_MYCNE</name>
<dbReference type="InterPro" id="IPR027417">
    <property type="entry name" value="P-loop_NTPase"/>
</dbReference>
<evidence type="ECO:0000313" key="3">
    <source>
        <dbReference type="Proteomes" id="UP000018763"/>
    </source>
</evidence>
<protein>
    <recommendedName>
        <fullName evidence="1">Endonuclease GajA/Old nuclease/RecF-like AAA domain-containing protein</fullName>
    </recommendedName>
</protein>
<dbReference type="Pfam" id="PF13175">
    <property type="entry name" value="AAA_15"/>
    <property type="match status" value="1"/>
</dbReference>
<dbReference type="PANTHER" id="PTHR41259">
    <property type="entry name" value="DOUBLE-STRAND BREAK REPAIR RAD50 ATPASE, PUTATIVE-RELATED"/>
    <property type="match status" value="1"/>
</dbReference>
<feature type="domain" description="Endonuclease GajA/Old nuclease/RecF-like AAA" evidence="1">
    <location>
        <begin position="1"/>
        <end position="63"/>
    </location>
</feature>
<accession>V5XG18</accession>
<proteinExistence type="predicted"/>
<gene>
    <name evidence="2" type="ORF">D174_20440</name>
</gene>
<dbReference type="Proteomes" id="UP000018763">
    <property type="component" value="Chromosome"/>
</dbReference>
<dbReference type="AlphaFoldDB" id="V5XG18"/>
<sequence>MKLHRLTLTNYRGVLHRDIEFPERGVVVVSGANEIGKSSMIEALDLLLTVKDRSSKKEVKAVKPTHADVGAEVSAEISTGPYRFIYRKRFHKKAETVLTELAPTRRQLTGDEAHDRVLAILDETVDTALWQAQRVLQASATAPVDLSGCDALSRALDVAAGAAEVSDAPGGPAGDADPLLIDKIEREYLEYFTATGRPTGVWAAATSRLRTADDAVARCTAELREVEHAVARHAVLTTELSGLAERISTAEARRGAARQSAEAVRTLAAARDTAKLLADAAGAAHSAAAAAVTERRRLRIDIDERSTVAAELVATAAESAQAHRLAGEVVEAAEAEAEQADALAAAAAVAVDAARTELAACVARDEAARLAARIAKLDTVTGELAGIDRELADNPMTDALVKDIDIAARAVERAAGRAELASAHVELVALGDITVRSGDTAVDLAAGTEWGAAIAEPTMIEVPGVLRARVSPGADALQTHAELDAAHQVLAQLLERAGAADVAAAHTLAERRRELRAARSAAQATVAALTDHETAAQLRARHAELTAGRPPAGSEVAGHMGDTDTARAALTDAVSAHTAAAEQATLRRNVVAAATAKCNDAAVTAGMLRQKLEGVQAELDAATQRLTVARMAATDEQLSLQAEADAERAGRATAELVRLEGELAAAQPDVVAAELRSATAALEVLLGERETAATALAEISAALKVYGSQGRRGALDAAEAEREHAHGEFLRVGRRARAAALLRTVMLRHRESARLRYVQPFRTEIERLGRLVFGPDFEVDIDTDLTIRSRTLAGTTVGYESLSGGAKEQMGIVARLACASLVAKEDTVPVVIDDALGFTDAERLTKMAAVFDAVGGDGQVIVLTCSPDRYAAIDDAQLIELTA</sequence>
<reference evidence="2 3" key="1">
    <citation type="journal article" date="2014" name="Genome Announc.">
        <title>Complete Genome Sequence of Sterol-Transforming Mycobacterium neoaurum Strain VKM Ac-1815D.</title>
        <authorList>
            <person name="Shtratnikova V.Y."/>
            <person name="Bragin E.Y."/>
            <person name="Dovbnya D.V."/>
            <person name="Pekov Y.A."/>
            <person name="Schelkunov M.I."/>
            <person name="Strizhov N."/>
            <person name="Ivashina T.V."/>
            <person name="Ashapkin V.V."/>
            <person name="Donova M.V."/>
        </authorList>
    </citation>
    <scope>NUCLEOTIDE SEQUENCE [LARGE SCALE GENOMIC DNA]</scope>
    <source>
        <strain evidence="2 3">VKM Ac-1815D</strain>
    </source>
</reference>
<dbReference type="InterPro" id="IPR041685">
    <property type="entry name" value="AAA_GajA/Old/RecF-like"/>
</dbReference>
<dbReference type="HOGENOM" id="CLU_015046_1_0_11"/>
<dbReference type="Gene3D" id="3.40.50.300">
    <property type="entry name" value="P-loop containing nucleotide triphosphate hydrolases"/>
    <property type="match status" value="2"/>
</dbReference>
<dbReference type="eggNOG" id="COG0419">
    <property type="taxonomic scope" value="Bacteria"/>
</dbReference>